<evidence type="ECO:0000256" key="1">
    <source>
        <dbReference type="ARBA" id="ARBA00022679"/>
    </source>
</evidence>
<accession>A0ABX7SXK1</accession>
<reference evidence="4 5" key="1">
    <citation type="submission" date="2021-03" db="EMBL/GenBank/DDBJ databases">
        <title>Complete genome of Polaribacter_sp.G4M1.</title>
        <authorList>
            <person name="Jeong S.W."/>
            <person name="Bae J.W."/>
        </authorList>
    </citation>
    <scope>NUCLEOTIDE SEQUENCE [LARGE SCALE GENOMIC DNA]</scope>
    <source>
        <strain evidence="4 5">G4M1</strain>
    </source>
</reference>
<evidence type="ECO:0000313" key="4">
    <source>
        <dbReference type="EMBL" id="QTD37559.1"/>
    </source>
</evidence>
<dbReference type="Pfam" id="PF02709">
    <property type="entry name" value="Glyco_transf_7C"/>
    <property type="match status" value="1"/>
</dbReference>
<keyword evidence="5" id="KW-1185">Reference proteome</keyword>
<proteinExistence type="predicted"/>
<protein>
    <submittedName>
        <fullName evidence="4">Glycosyltransferase</fullName>
    </submittedName>
</protein>
<dbReference type="Pfam" id="PF00535">
    <property type="entry name" value="Glycos_transf_2"/>
    <property type="match status" value="1"/>
</dbReference>
<dbReference type="Proteomes" id="UP000663935">
    <property type="component" value="Chromosome"/>
</dbReference>
<evidence type="ECO:0000313" key="5">
    <source>
        <dbReference type="Proteomes" id="UP000663935"/>
    </source>
</evidence>
<dbReference type="SUPFAM" id="SSF53448">
    <property type="entry name" value="Nucleotide-diphospho-sugar transferases"/>
    <property type="match status" value="1"/>
</dbReference>
<name>A0ABX7SXK1_9FLAO</name>
<dbReference type="PANTHER" id="PTHR43685">
    <property type="entry name" value="GLYCOSYLTRANSFERASE"/>
    <property type="match status" value="1"/>
</dbReference>
<feature type="domain" description="Galactosyltransferase C-terminal" evidence="3">
    <location>
        <begin position="148"/>
        <end position="191"/>
    </location>
</feature>
<dbReference type="InterPro" id="IPR001173">
    <property type="entry name" value="Glyco_trans_2-like"/>
</dbReference>
<gene>
    <name evidence="4" type="ORF">JL193_16030</name>
</gene>
<dbReference type="PANTHER" id="PTHR43685:SF2">
    <property type="entry name" value="GLYCOSYLTRANSFERASE 2-LIKE DOMAIN-CONTAINING PROTEIN"/>
    <property type="match status" value="1"/>
</dbReference>
<dbReference type="RefSeq" id="WP_207971727.1">
    <property type="nucleotide sequence ID" value="NZ_CP071795.1"/>
</dbReference>
<evidence type="ECO:0000259" key="3">
    <source>
        <dbReference type="Pfam" id="PF02709"/>
    </source>
</evidence>
<evidence type="ECO:0000259" key="2">
    <source>
        <dbReference type="Pfam" id="PF00535"/>
    </source>
</evidence>
<dbReference type="EMBL" id="CP071795">
    <property type="protein sequence ID" value="QTD37559.1"/>
    <property type="molecule type" value="Genomic_DNA"/>
</dbReference>
<sequence length="273" mass="31996">MEDLISIIIPVYNTHQYLEACINSVNNQTYANVEVIVVDDGSNQKTKNKIQELSTKIDVLLTQENSGQSTARNLGIENAKGNYIVVLDSDDYFESTFCEKALKKIKQNNEVKIVTCRANIIFNNKIKDIFIPKGGDLSKMIIKNTAMGSCMFKRKDWQYVTGYDEKMRKGFEDWEFYIRLLKNGGYVFVIDEVLFNYRRHTLSTTTKANKIKYDLLKYIYLKHEDLYKLYFKDLVDFLLNKIELEEAQKIKIYNKIDYKIGSFILKPLRFIKK</sequence>
<keyword evidence="1" id="KW-0808">Transferase</keyword>
<dbReference type="Gene3D" id="3.90.550.10">
    <property type="entry name" value="Spore Coat Polysaccharide Biosynthesis Protein SpsA, Chain A"/>
    <property type="match status" value="1"/>
</dbReference>
<feature type="domain" description="Glycosyltransferase 2-like" evidence="2">
    <location>
        <begin position="6"/>
        <end position="119"/>
    </location>
</feature>
<dbReference type="InterPro" id="IPR050834">
    <property type="entry name" value="Glycosyltransf_2"/>
</dbReference>
<dbReference type="InterPro" id="IPR027791">
    <property type="entry name" value="Galactosyl_T_C"/>
</dbReference>
<organism evidence="4 5">
    <name type="scientific">Polaribacter batillariae</name>
    <dbReference type="NCBI Taxonomy" id="2808900"/>
    <lineage>
        <taxon>Bacteria</taxon>
        <taxon>Pseudomonadati</taxon>
        <taxon>Bacteroidota</taxon>
        <taxon>Flavobacteriia</taxon>
        <taxon>Flavobacteriales</taxon>
        <taxon>Flavobacteriaceae</taxon>
    </lineage>
</organism>
<dbReference type="InterPro" id="IPR029044">
    <property type="entry name" value="Nucleotide-diphossugar_trans"/>
</dbReference>